<dbReference type="SUPFAM" id="SSF53098">
    <property type="entry name" value="Ribonuclease H-like"/>
    <property type="match status" value="1"/>
</dbReference>
<dbReference type="PANTHER" id="PTHR46289">
    <property type="entry name" value="52 KDA REPRESSOR OF THE INHIBITOR OF THE PROTEIN KINASE-LIKE PROTEIN-RELATED"/>
    <property type="match status" value="1"/>
</dbReference>
<protein>
    <recommendedName>
        <fullName evidence="1">HAT C-terminal dimerisation domain-containing protein</fullName>
    </recommendedName>
</protein>
<dbReference type="PANTHER" id="PTHR46289:SF14">
    <property type="entry name" value="DUF4371 DOMAIN-CONTAINING PROTEIN"/>
    <property type="match status" value="1"/>
</dbReference>
<keyword evidence="3" id="KW-1185">Reference proteome</keyword>
<dbReference type="Proteomes" id="UP001160148">
    <property type="component" value="Unassembled WGS sequence"/>
</dbReference>
<comment type="caution">
    <text evidence="2">The sequence shown here is derived from an EMBL/GenBank/DDBJ whole genome shotgun (WGS) entry which is preliminary data.</text>
</comment>
<dbReference type="EMBL" id="CARXXK010000001">
    <property type="protein sequence ID" value="CAI6344538.1"/>
    <property type="molecule type" value="Genomic_DNA"/>
</dbReference>
<accession>A0AAV0VK49</accession>
<sequence>MAKAIDSFMAMDFEKSQYFIQHYKDIINSNTECLKAEMLVGKNCLKNSTDGIKKIVNQEVFPNLYKLMQVALTIPVSSATCERSFSFMRRLKNWMRTSMVQQRFTNLSVINIERDLANKIVPEEILNTFAKIDRRLCLTL</sequence>
<gene>
    <name evidence="2" type="ORF">MEUPH1_LOCUS1660</name>
</gene>
<proteinExistence type="predicted"/>
<dbReference type="GO" id="GO:0046983">
    <property type="term" value="F:protein dimerization activity"/>
    <property type="evidence" value="ECO:0007669"/>
    <property type="project" value="InterPro"/>
</dbReference>
<reference evidence="2 3" key="1">
    <citation type="submission" date="2023-01" db="EMBL/GenBank/DDBJ databases">
        <authorList>
            <person name="Whitehead M."/>
        </authorList>
    </citation>
    <scope>NUCLEOTIDE SEQUENCE [LARGE SCALE GENOMIC DNA]</scope>
</reference>
<dbReference type="AlphaFoldDB" id="A0AAV0VK49"/>
<dbReference type="InterPro" id="IPR008906">
    <property type="entry name" value="HATC_C_dom"/>
</dbReference>
<evidence type="ECO:0000259" key="1">
    <source>
        <dbReference type="Pfam" id="PF05699"/>
    </source>
</evidence>
<feature type="domain" description="HAT C-terminal dimerisation" evidence="1">
    <location>
        <begin position="56"/>
        <end position="116"/>
    </location>
</feature>
<organism evidence="2 3">
    <name type="scientific">Macrosiphum euphorbiae</name>
    <name type="common">potato aphid</name>
    <dbReference type="NCBI Taxonomy" id="13131"/>
    <lineage>
        <taxon>Eukaryota</taxon>
        <taxon>Metazoa</taxon>
        <taxon>Ecdysozoa</taxon>
        <taxon>Arthropoda</taxon>
        <taxon>Hexapoda</taxon>
        <taxon>Insecta</taxon>
        <taxon>Pterygota</taxon>
        <taxon>Neoptera</taxon>
        <taxon>Paraneoptera</taxon>
        <taxon>Hemiptera</taxon>
        <taxon>Sternorrhyncha</taxon>
        <taxon>Aphidomorpha</taxon>
        <taxon>Aphidoidea</taxon>
        <taxon>Aphididae</taxon>
        <taxon>Macrosiphini</taxon>
        <taxon>Macrosiphum</taxon>
    </lineage>
</organism>
<evidence type="ECO:0000313" key="3">
    <source>
        <dbReference type="Proteomes" id="UP001160148"/>
    </source>
</evidence>
<dbReference type="Pfam" id="PF05699">
    <property type="entry name" value="Dimer_Tnp_hAT"/>
    <property type="match status" value="1"/>
</dbReference>
<evidence type="ECO:0000313" key="2">
    <source>
        <dbReference type="EMBL" id="CAI6344538.1"/>
    </source>
</evidence>
<name>A0AAV0VK49_9HEMI</name>
<dbReference type="InterPro" id="IPR012337">
    <property type="entry name" value="RNaseH-like_sf"/>
</dbReference>
<dbReference type="InterPro" id="IPR052958">
    <property type="entry name" value="IFN-induced_PKR_regulator"/>
</dbReference>